<feature type="domain" description="AMP-binding enzyme C-terminal" evidence="2">
    <location>
        <begin position="457"/>
        <end position="531"/>
    </location>
</feature>
<organism evidence="3 4">
    <name type="scientific">Actinomadura viridis</name>
    <dbReference type="NCBI Taxonomy" id="58110"/>
    <lineage>
        <taxon>Bacteria</taxon>
        <taxon>Bacillati</taxon>
        <taxon>Actinomycetota</taxon>
        <taxon>Actinomycetes</taxon>
        <taxon>Streptosporangiales</taxon>
        <taxon>Thermomonosporaceae</taxon>
        <taxon>Actinomadura</taxon>
    </lineage>
</organism>
<reference evidence="3" key="1">
    <citation type="submission" date="2020-11" db="EMBL/GenBank/DDBJ databases">
        <title>Sequencing the genomes of 1000 actinobacteria strains.</title>
        <authorList>
            <person name="Klenk H.-P."/>
        </authorList>
    </citation>
    <scope>NUCLEOTIDE SEQUENCE</scope>
    <source>
        <strain evidence="3">DSM 43175</strain>
    </source>
</reference>
<dbReference type="Pfam" id="PF00501">
    <property type="entry name" value="AMP-binding"/>
    <property type="match status" value="1"/>
</dbReference>
<dbReference type="InterPro" id="IPR020845">
    <property type="entry name" value="AMP-binding_CS"/>
</dbReference>
<dbReference type="InterPro" id="IPR045851">
    <property type="entry name" value="AMP-bd_C_sf"/>
</dbReference>
<name>A0A931DI99_9ACTN</name>
<dbReference type="InterPro" id="IPR050237">
    <property type="entry name" value="ATP-dep_AMP-bd_enzyme"/>
</dbReference>
<protein>
    <submittedName>
        <fullName evidence="3">Crotonobetaine/carnitine-CoA ligase</fullName>
        <ecNumber evidence="3">6.2.1.-</ecNumber>
    </submittedName>
</protein>
<dbReference type="RefSeq" id="WP_197011743.1">
    <property type="nucleotide sequence ID" value="NZ_BAABES010000022.1"/>
</dbReference>
<gene>
    <name evidence="3" type="ORF">IW256_003211</name>
</gene>
<keyword evidence="4" id="KW-1185">Reference proteome</keyword>
<evidence type="ECO:0000259" key="1">
    <source>
        <dbReference type="Pfam" id="PF00501"/>
    </source>
</evidence>
<proteinExistence type="predicted"/>
<evidence type="ECO:0000313" key="3">
    <source>
        <dbReference type="EMBL" id="MBG6089098.1"/>
    </source>
</evidence>
<dbReference type="SUPFAM" id="SSF56801">
    <property type="entry name" value="Acetyl-CoA synthetase-like"/>
    <property type="match status" value="1"/>
</dbReference>
<dbReference type="InterPro" id="IPR000873">
    <property type="entry name" value="AMP-dep_synth/lig_dom"/>
</dbReference>
<dbReference type="EC" id="6.2.1.-" evidence="3"/>
<dbReference type="PROSITE" id="PS00455">
    <property type="entry name" value="AMP_BINDING"/>
    <property type="match status" value="1"/>
</dbReference>
<feature type="domain" description="AMP-dependent synthetase/ligase" evidence="1">
    <location>
        <begin position="17"/>
        <end position="407"/>
    </location>
</feature>
<keyword evidence="3" id="KW-0436">Ligase</keyword>
<dbReference type="PANTHER" id="PTHR43767">
    <property type="entry name" value="LONG-CHAIN-FATTY-ACID--COA LIGASE"/>
    <property type="match status" value="1"/>
</dbReference>
<dbReference type="InterPro" id="IPR025110">
    <property type="entry name" value="AMP-bd_C"/>
</dbReference>
<dbReference type="Gene3D" id="3.40.50.12780">
    <property type="entry name" value="N-terminal domain of ligase-like"/>
    <property type="match status" value="1"/>
</dbReference>
<dbReference type="AlphaFoldDB" id="A0A931DI99"/>
<dbReference type="EMBL" id="JADOUA010000001">
    <property type="protein sequence ID" value="MBG6089098.1"/>
    <property type="molecule type" value="Genomic_DNA"/>
</dbReference>
<dbReference type="InterPro" id="IPR042099">
    <property type="entry name" value="ANL_N_sf"/>
</dbReference>
<accession>A0A931DI99</accession>
<dbReference type="Gene3D" id="3.30.300.30">
    <property type="match status" value="1"/>
</dbReference>
<evidence type="ECO:0000313" key="4">
    <source>
        <dbReference type="Proteomes" id="UP000614047"/>
    </source>
</evidence>
<dbReference type="Proteomes" id="UP000614047">
    <property type="component" value="Unassembled WGS sequence"/>
</dbReference>
<dbReference type="Pfam" id="PF13193">
    <property type="entry name" value="AMP-binding_C"/>
    <property type="match status" value="1"/>
</dbReference>
<comment type="caution">
    <text evidence="3">The sequence shown here is derived from an EMBL/GenBank/DDBJ whole genome shotgun (WGS) entry which is preliminary data.</text>
</comment>
<dbReference type="PANTHER" id="PTHR43767:SF1">
    <property type="entry name" value="NONRIBOSOMAL PEPTIDE SYNTHASE PES1 (EUROFUNG)-RELATED"/>
    <property type="match status" value="1"/>
</dbReference>
<evidence type="ECO:0000259" key="2">
    <source>
        <dbReference type="Pfam" id="PF13193"/>
    </source>
</evidence>
<sequence length="560" mass="60231">MADWVDAEQLTLLDLLDRRLAGDPDGPFLDCCGTPYTAAELDAASNRVANALAGLGVGHGSTVATMLENGPAAVLSWFAIHKLGAIAVPVNTALKGPLLRHQLADAAATVLVVQDDLASRPRDVLDTLGTVRHLVIVDGGASGGPGATGPGASGLGATGAVGRGKAAEHSWNDLLTAGDTRPDVLVRPSDLGTIVYTGGTTGPSKGCALSHNYHLSIARQIIASWGRTREDVVWSPLPLFHFNAISCMLTGTLISGGRAAFARRFSVSGFWPEIDRTGATIASLLGSLAVLVAKADDHPRARGSGRPGANTTLRLLTGAPMPPEIDQIYRDRFGIATFSNAYGNTEASLISWLPPGRPGRPGSAGIVNSEAFTVKIFDEDDREVPAGAEGEIVCRPRMPHVMFEGYWRRPEATVAAWRNLWFHTGDIGRIDEDGYLFFVDRKADYMRRRGENISSWELEKVFHQHPEVADVCVHAVASEVGEDEVKATVVLRKGASLTEEALCRWAIDRLPYFAVPRYFEFREELPISRTGRTTKNILRDEGAGPAAWDREAAGVTFERR</sequence>
<dbReference type="GO" id="GO:0016878">
    <property type="term" value="F:acid-thiol ligase activity"/>
    <property type="evidence" value="ECO:0007669"/>
    <property type="project" value="UniProtKB-ARBA"/>
</dbReference>